<dbReference type="GO" id="GO:0016616">
    <property type="term" value="F:oxidoreductase activity, acting on the CH-OH group of donors, NAD or NADP as acceptor"/>
    <property type="evidence" value="ECO:0007669"/>
    <property type="project" value="TreeGrafter"/>
</dbReference>
<dbReference type="InterPro" id="IPR036291">
    <property type="entry name" value="NAD(P)-bd_dom_sf"/>
</dbReference>
<feature type="compositionally biased region" description="Pro residues" evidence="3">
    <location>
        <begin position="139"/>
        <end position="152"/>
    </location>
</feature>
<proteinExistence type="inferred from homology"/>
<accession>A0A423WDI8</accession>
<reference evidence="5 6" key="1">
    <citation type="submission" date="2015-09" db="EMBL/GenBank/DDBJ databases">
        <title>Host preference determinants of Valsa canker pathogens revealed by comparative genomics.</title>
        <authorList>
            <person name="Yin Z."/>
            <person name="Huang L."/>
        </authorList>
    </citation>
    <scope>NUCLEOTIDE SEQUENCE [LARGE SCALE GENOMIC DNA]</scope>
    <source>
        <strain evidence="5 6">SXYLt</strain>
    </source>
</reference>
<comment type="similarity">
    <text evidence="2">Belongs to the NAD(P)-dependent epimerase/dehydratase family. Dihydroflavonol-4-reductase subfamily.</text>
</comment>
<dbReference type="PANTHER" id="PTHR10366">
    <property type="entry name" value="NAD DEPENDENT EPIMERASE/DEHYDRATASE"/>
    <property type="match status" value="1"/>
</dbReference>
<dbReference type="Proteomes" id="UP000285146">
    <property type="component" value="Unassembled WGS sequence"/>
</dbReference>
<evidence type="ECO:0000256" key="1">
    <source>
        <dbReference type="ARBA" id="ARBA00023002"/>
    </source>
</evidence>
<dbReference type="PANTHER" id="PTHR10366:SF564">
    <property type="entry name" value="STEROL-4-ALPHA-CARBOXYLATE 3-DEHYDROGENASE, DECARBOXYLATING"/>
    <property type="match status" value="1"/>
</dbReference>
<sequence>MAQAERVLLTGGNGVIGSAVLLALCEAGYIINAVVRRQDAVDKTSAHPSINKHLDRIQWTIVPDFTKPDAFADAVKGCHHIVHVASPLPFTSRAYDLRTAALQVTQSILNAAESEPLVKRLVVTGSEAGLTEYSEWVPEGPPYQPSGAPPPRSGATYLPTPPDRPADDSAPFRRYVDSKLASGNLVRDYATAHPDSHFQIVLLCPSWVLGPGLLIRNKTEALSTANLVLAWVMMNTAPFYHPVLGIPTDVPTPVRSGSVWIDDVVLAHVRALSVPLPDGERSHTWLLASQSPSGGKISDAGEILRRRRPDLAEKLSFAGRVQDMPTNVDGTSAERELLGKKYVPFEEQVVRAVEWMVSLPDAEPVSA</sequence>
<dbReference type="InterPro" id="IPR050425">
    <property type="entry name" value="NAD(P)_dehydrat-like"/>
</dbReference>
<dbReference type="AlphaFoldDB" id="A0A423WDI8"/>
<name>A0A423WDI8_9PEZI</name>
<feature type="region of interest" description="Disordered" evidence="3">
    <location>
        <begin position="134"/>
        <end position="171"/>
    </location>
</feature>
<evidence type="ECO:0000313" key="6">
    <source>
        <dbReference type="Proteomes" id="UP000285146"/>
    </source>
</evidence>
<organism evidence="5 6">
    <name type="scientific">Cytospora leucostoma</name>
    <dbReference type="NCBI Taxonomy" id="1230097"/>
    <lineage>
        <taxon>Eukaryota</taxon>
        <taxon>Fungi</taxon>
        <taxon>Dikarya</taxon>
        <taxon>Ascomycota</taxon>
        <taxon>Pezizomycotina</taxon>
        <taxon>Sordariomycetes</taxon>
        <taxon>Sordariomycetidae</taxon>
        <taxon>Diaporthales</taxon>
        <taxon>Cytosporaceae</taxon>
        <taxon>Cytospora</taxon>
    </lineage>
</organism>
<dbReference type="SUPFAM" id="SSF51735">
    <property type="entry name" value="NAD(P)-binding Rossmann-fold domains"/>
    <property type="match status" value="1"/>
</dbReference>
<feature type="domain" description="NAD-dependent epimerase/dehydratase" evidence="4">
    <location>
        <begin position="7"/>
        <end position="217"/>
    </location>
</feature>
<dbReference type="InParanoid" id="A0A423WDI8"/>
<evidence type="ECO:0000256" key="2">
    <source>
        <dbReference type="ARBA" id="ARBA00023445"/>
    </source>
</evidence>
<comment type="caution">
    <text evidence="5">The sequence shown here is derived from an EMBL/GenBank/DDBJ whole genome shotgun (WGS) entry which is preliminary data.</text>
</comment>
<evidence type="ECO:0000256" key="3">
    <source>
        <dbReference type="SAM" id="MobiDB-lite"/>
    </source>
</evidence>
<dbReference type="Gene3D" id="3.40.50.720">
    <property type="entry name" value="NAD(P)-binding Rossmann-like Domain"/>
    <property type="match status" value="1"/>
</dbReference>
<protein>
    <recommendedName>
        <fullName evidence="4">NAD-dependent epimerase/dehydratase domain-containing protein</fullName>
    </recommendedName>
</protein>
<dbReference type="InterPro" id="IPR001509">
    <property type="entry name" value="Epimerase_deHydtase"/>
</dbReference>
<evidence type="ECO:0000313" key="5">
    <source>
        <dbReference type="EMBL" id="ROW01427.1"/>
    </source>
</evidence>
<evidence type="ECO:0000259" key="4">
    <source>
        <dbReference type="Pfam" id="PF01370"/>
    </source>
</evidence>
<dbReference type="OrthoDB" id="2735536at2759"/>
<dbReference type="STRING" id="1230097.A0A423WDI8"/>
<gene>
    <name evidence="5" type="ORF">VPNG_07602</name>
</gene>
<dbReference type="Pfam" id="PF01370">
    <property type="entry name" value="Epimerase"/>
    <property type="match status" value="1"/>
</dbReference>
<keyword evidence="1" id="KW-0560">Oxidoreductase</keyword>
<keyword evidence="6" id="KW-1185">Reference proteome</keyword>
<dbReference type="EMBL" id="LKEB01000054">
    <property type="protein sequence ID" value="ROW01427.1"/>
    <property type="molecule type" value="Genomic_DNA"/>
</dbReference>